<evidence type="ECO:0000313" key="3">
    <source>
        <dbReference type="Proteomes" id="UP001206595"/>
    </source>
</evidence>
<gene>
    <name evidence="2" type="ORF">K450DRAFT_203236</name>
</gene>
<feature type="chain" id="PRO_5042063892" evidence="1">
    <location>
        <begin position="19"/>
        <end position="130"/>
    </location>
</feature>
<dbReference type="EMBL" id="MU621014">
    <property type="protein sequence ID" value="KAI8574989.1"/>
    <property type="molecule type" value="Genomic_DNA"/>
</dbReference>
<protein>
    <submittedName>
        <fullName evidence="2">Uncharacterized protein</fullName>
    </submittedName>
</protein>
<organism evidence="2 3">
    <name type="scientific">Umbelopsis ramanniana AG</name>
    <dbReference type="NCBI Taxonomy" id="1314678"/>
    <lineage>
        <taxon>Eukaryota</taxon>
        <taxon>Fungi</taxon>
        <taxon>Fungi incertae sedis</taxon>
        <taxon>Mucoromycota</taxon>
        <taxon>Mucoromycotina</taxon>
        <taxon>Umbelopsidomycetes</taxon>
        <taxon>Umbelopsidales</taxon>
        <taxon>Umbelopsidaceae</taxon>
        <taxon>Umbelopsis</taxon>
    </lineage>
</organism>
<reference evidence="2" key="1">
    <citation type="submission" date="2021-06" db="EMBL/GenBank/DDBJ databases">
        <authorList>
            <consortium name="DOE Joint Genome Institute"/>
            <person name="Mondo S.J."/>
            <person name="Amses K.R."/>
            <person name="Simmons D.R."/>
            <person name="Longcore J.E."/>
            <person name="Seto K."/>
            <person name="Alves G.H."/>
            <person name="Bonds A.E."/>
            <person name="Quandt C.A."/>
            <person name="Davis W.J."/>
            <person name="Chang Y."/>
            <person name="Letcher P.M."/>
            <person name="Powell M.J."/>
            <person name="Kuo A."/>
            <person name="Labutti K."/>
            <person name="Pangilinan J."/>
            <person name="Andreopoulos W."/>
            <person name="Tritt A."/>
            <person name="Riley R."/>
            <person name="Hundley H."/>
            <person name="Johnson J."/>
            <person name="Lipzen A."/>
            <person name="Barry K."/>
            <person name="Berbee M.L."/>
            <person name="Buchler N.E."/>
            <person name="Grigoriev I.V."/>
            <person name="Spatafora J.W."/>
            <person name="Stajich J.E."/>
            <person name="James T.Y."/>
        </authorList>
    </citation>
    <scope>NUCLEOTIDE SEQUENCE</scope>
    <source>
        <strain evidence="2">AG</strain>
    </source>
</reference>
<feature type="signal peptide" evidence="1">
    <location>
        <begin position="1"/>
        <end position="18"/>
    </location>
</feature>
<evidence type="ECO:0000256" key="1">
    <source>
        <dbReference type="SAM" id="SignalP"/>
    </source>
</evidence>
<reference evidence="2" key="2">
    <citation type="journal article" date="2022" name="Proc. Natl. Acad. Sci. U.S.A.">
        <title>Diploid-dominant life cycles characterize the early evolution of Fungi.</title>
        <authorList>
            <person name="Amses K.R."/>
            <person name="Simmons D.R."/>
            <person name="Longcore J.E."/>
            <person name="Mondo S.J."/>
            <person name="Seto K."/>
            <person name="Jeronimo G.H."/>
            <person name="Bonds A.E."/>
            <person name="Quandt C.A."/>
            <person name="Davis W.J."/>
            <person name="Chang Y."/>
            <person name="Federici B.A."/>
            <person name="Kuo A."/>
            <person name="LaButti K."/>
            <person name="Pangilinan J."/>
            <person name="Andreopoulos W."/>
            <person name="Tritt A."/>
            <person name="Riley R."/>
            <person name="Hundley H."/>
            <person name="Johnson J."/>
            <person name="Lipzen A."/>
            <person name="Barry K."/>
            <person name="Lang B.F."/>
            <person name="Cuomo C.A."/>
            <person name="Buchler N.E."/>
            <person name="Grigoriev I.V."/>
            <person name="Spatafora J.W."/>
            <person name="Stajich J.E."/>
            <person name="James T.Y."/>
        </authorList>
    </citation>
    <scope>NUCLEOTIDE SEQUENCE</scope>
    <source>
        <strain evidence="2">AG</strain>
    </source>
</reference>
<dbReference type="AlphaFoldDB" id="A0AAD5E1B9"/>
<evidence type="ECO:0000313" key="2">
    <source>
        <dbReference type="EMBL" id="KAI8574989.1"/>
    </source>
</evidence>
<proteinExistence type="predicted"/>
<dbReference type="Proteomes" id="UP001206595">
    <property type="component" value="Unassembled WGS sequence"/>
</dbReference>
<dbReference type="GeneID" id="75910058"/>
<name>A0AAD5E1B9_UMBRA</name>
<accession>A0AAD5E1B9</accession>
<comment type="caution">
    <text evidence="2">The sequence shown here is derived from an EMBL/GenBank/DDBJ whole genome shotgun (WGS) entry which is preliminary data.</text>
</comment>
<keyword evidence="1" id="KW-0732">Signal</keyword>
<dbReference type="RefSeq" id="XP_051439995.1">
    <property type="nucleotide sequence ID" value="XM_051584708.1"/>
</dbReference>
<sequence length="130" mass="14508">MAIIFLLHIFYGIKLCDSVYQIDGKHLERVVGCTLEKHGQLDKRIITSYNSSFQTAIDAGKINGAVLCATEAEGRLVYEKAMSERTLLSGEVRSQKLEDVLFSPTPVSVLFLLPSFTFSLDKSNEAYSLR</sequence>
<keyword evidence="3" id="KW-1185">Reference proteome</keyword>